<comment type="subcellular location">
    <subcellularLocation>
        <location evidence="1">Cell membrane</location>
        <topology evidence="1">Multi-pass membrane protein</topology>
    </subcellularLocation>
</comment>
<dbReference type="GO" id="GO:0008381">
    <property type="term" value="F:mechanosensitive monoatomic ion channel activity"/>
    <property type="evidence" value="ECO:0007669"/>
    <property type="project" value="InterPro"/>
</dbReference>
<evidence type="ECO:0000259" key="9">
    <source>
        <dbReference type="Pfam" id="PF00924"/>
    </source>
</evidence>
<dbReference type="SUPFAM" id="SSF82689">
    <property type="entry name" value="Mechanosensitive channel protein MscS (YggB), C-terminal domain"/>
    <property type="match status" value="1"/>
</dbReference>
<dbReference type="InterPro" id="IPR010920">
    <property type="entry name" value="LSM_dom_sf"/>
</dbReference>
<sequence>MSVEAAKAVEEEVANFEELVSGVRDTILSEAMWIGLGVLVIKVIVIAIVAAVAVKILKTVIRRVMAVQLRGPLGYTDRRQKTLVKLLENVVAYVVYFATILAILGEFDVDVKGLLAGAGVVGLAVGFGAQSLVKDIITGFFIIFEDQFSVGDFVRAGTAEGTVEEIGLRTTKIKAFTGELFILPNGSIIEITNFSINNSLAVVDISIAYESDIAKAEGLIRDFLAKLPDTEVYRSIVSPPELLGVQMLGASEVVLRITAETVPMGHFAVSRDLRRDLKIFLDGRGIEIPYPRMVTIQRSPEGVEPPDADEEK</sequence>
<dbReference type="InterPro" id="IPR049278">
    <property type="entry name" value="MS_channel_C"/>
</dbReference>
<dbReference type="InterPro" id="IPR006685">
    <property type="entry name" value="MscS_channel_2nd"/>
</dbReference>
<protein>
    <submittedName>
        <fullName evidence="12">Mechanosensitive ion channel protein MscS</fullName>
    </submittedName>
</protein>
<dbReference type="Pfam" id="PF21082">
    <property type="entry name" value="MS_channel_3rd"/>
    <property type="match status" value="1"/>
</dbReference>
<evidence type="ECO:0000259" key="10">
    <source>
        <dbReference type="Pfam" id="PF21082"/>
    </source>
</evidence>
<feature type="domain" description="Mechanosensitive ion channel MscS C-terminal" evidence="10">
    <location>
        <begin position="202"/>
        <end position="288"/>
    </location>
</feature>
<dbReference type="Gene3D" id="1.10.287.1260">
    <property type="match status" value="1"/>
</dbReference>
<proteinExistence type="inferred from homology"/>
<dbReference type="PANTHER" id="PTHR30460:SF0">
    <property type="entry name" value="MODERATE CONDUCTANCE MECHANOSENSITIVE CHANNEL YBIO"/>
    <property type="match status" value="1"/>
</dbReference>
<dbReference type="KEGG" id="pmar:B0X71_18670"/>
<evidence type="ECO:0000256" key="5">
    <source>
        <dbReference type="ARBA" id="ARBA00022989"/>
    </source>
</evidence>
<feature type="domain" description="Mechanosensitive ion channel MscS" evidence="9">
    <location>
        <begin position="132"/>
        <end position="195"/>
    </location>
</feature>
<keyword evidence="3" id="KW-1003">Cell membrane</keyword>
<dbReference type="Pfam" id="PF21088">
    <property type="entry name" value="MS_channel_1st"/>
    <property type="match status" value="1"/>
</dbReference>
<evidence type="ECO:0000256" key="4">
    <source>
        <dbReference type="ARBA" id="ARBA00022692"/>
    </source>
</evidence>
<dbReference type="InterPro" id="IPR023408">
    <property type="entry name" value="MscS_beta-dom_sf"/>
</dbReference>
<organism evidence="12 13">
    <name type="scientific">Planococcus lenghuensis</name>
    <dbReference type="NCBI Taxonomy" id="2213202"/>
    <lineage>
        <taxon>Bacteria</taxon>
        <taxon>Bacillati</taxon>
        <taxon>Bacillota</taxon>
        <taxon>Bacilli</taxon>
        <taxon>Bacillales</taxon>
        <taxon>Caryophanaceae</taxon>
        <taxon>Planococcus</taxon>
    </lineage>
</organism>
<dbReference type="Pfam" id="PF00924">
    <property type="entry name" value="MS_channel_2nd"/>
    <property type="match status" value="1"/>
</dbReference>
<dbReference type="Gene3D" id="3.30.70.100">
    <property type="match status" value="1"/>
</dbReference>
<keyword evidence="13" id="KW-1185">Reference proteome</keyword>
<feature type="domain" description="Mechanosensitive ion channel transmembrane helices 2/3" evidence="11">
    <location>
        <begin position="89"/>
        <end position="130"/>
    </location>
</feature>
<dbReference type="RefSeq" id="WP_077590829.1">
    <property type="nucleotide sequence ID" value="NZ_CP019640.1"/>
</dbReference>
<evidence type="ECO:0000313" key="12">
    <source>
        <dbReference type="EMBL" id="AQQ54925.1"/>
    </source>
</evidence>
<comment type="function">
    <text evidence="7">May play a role in resistance to osmotic downshock.</text>
</comment>
<evidence type="ECO:0000256" key="8">
    <source>
        <dbReference type="SAM" id="Phobius"/>
    </source>
</evidence>
<evidence type="ECO:0000256" key="6">
    <source>
        <dbReference type="ARBA" id="ARBA00023136"/>
    </source>
</evidence>
<dbReference type="FunFam" id="2.30.30.60:FF:000001">
    <property type="entry name" value="MscS Mechanosensitive ion channel"/>
    <property type="match status" value="1"/>
</dbReference>
<evidence type="ECO:0000256" key="7">
    <source>
        <dbReference type="ARBA" id="ARBA00059688"/>
    </source>
</evidence>
<name>A0A1Q2L387_9BACL</name>
<gene>
    <name evidence="12" type="ORF">B0X71_18670</name>
</gene>
<evidence type="ECO:0000256" key="1">
    <source>
        <dbReference type="ARBA" id="ARBA00004651"/>
    </source>
</evidence>
<keyword evidence="4 8" id="KW-0812">Transmembrane</keyword>
<dbReference type="OrthoDB" id="9809206at2"/>
<feature type="transmembrane region" description="Helical" evidence="8">
    <location>
        <begin position="86"/>
        <end position="107"/>
    </location>
</feature>
<feature type="transmembrane region" description="Helical" evidence="8">
    <location>
        <begin position="31"/>
        <end position="54"/>
    </location>
</feature>
<dbReference type="PANTHER" id="PTHR30460">
    <property type="entry name" value="MODERATE CONDUCTANCE MECHANOSENSITIVE CHANNEL YBIO"/>
    <property type="match status" value="1"/>
</dbReference>
<dbReference type="Gene3D" id="2.30.30.60">
    <property type="match status" value="1"/>
</dbReference>
<dbReference type="InterPro" id="IPR011066">
    <property type="entry name" value="MscS_channel_C_sf"/>
</dbReference>
<dbReference type="InterPro" id="IPR045276">
    <property type="entry name" value="YbiO_bact"/>
</dbReference>
<dbReference type="EMBL" id="CP019640">
    <property type="protein sequence ID" value="AQQ54925.1"/>
    <property type="molecule type" value="Genomic_DNA"/>
</dbReference>
<evidence type="ECO:0000256" key="3">
    <source>
        <dbReference type="ARBA" id="ARBA00022475"/>
    </source>
</evidence>
<keyword evidence="6 8" id="KW-0472">Membrane</keyword>
<comment type="similarity">
    <text evidence="2">Belongs to the MscS (TC 1.A.23) family.</text>
</comment>
<dbReference type="GO" id="GO:0005886">
    <property type="term" value="C:plasma membrane"/>
    <property type="evidence" value="ECO:0007669"/>
    <property type="project" value="UniProtKB-SubCell"/>
</dbReference>
<dbReference type="FunFam" id="1.10.287.1260:FF:000005">
    <property type="entry name" value="Mechanosensitive ion channel family protein"/>
    <property type="match status" value="1"/>
</dbReference>
<dbReference type="InterPro" id="IPR011014">
    <property type="entry name" value="MscS_channel_TM-2"/>
</dbReference>
<evidence type="ECO:0000259" key="11">
    <source>
        <dbReference type="Pfam" id="PF21088"/>
    </source>
</evidence>
<dbReference type="SUPFAM" id="SSF82861">
    <property type="entry name" value="Mechanosensitive channel protein MscS (YggB), transmembrane region"/>
    <property type="match status" value="1"/>
</dbReference>
<dbReference type="InterPro" id="IPR049142">
    <property type="entry name" value="MS_channel_1st"/>
</dbReference>
<feature type="transmembrane region" description="Helical" evidence="8">
    <location>
        <begin position="113"/>
        <end position="133"/>
    </location>
</feature>
<evidence type="ECO:0000313" key="13">
    <source>
        <dbReference type="Proteomes" id="UP000188184"/>
    </source>
</evidence>
<accession>A0A1Q2L387</accession>
<dbReference type="AlphaFoldDB" id="A0A1Q2L387"/>
<evidence type="ECO:0000256" key="2">
    <source>
        <dbReference type="ARBA" id="ARBA00008017"/>
    </source>
</evidence>
<reference evidence="12 13" key="1">
    <citation type="submission" date="2017-02" db="EMBL/GenBank/DDBJ databases">
        <title>The complete genomic sequence of a novel cold adapted crude oil-degrading bacterium Planococcus qaidamina Y42.</title>
        <authorList>
            <person name="Yang R."/>
        </authorList>
    </citation>
    <scope>NUCLEOTIDE SEQUENCE [LARGE SCALE GENOMIC DNA]</scope>
    <source>
        <strain evidence="12 13">Y42</strain>
    </source>
</reference>
<dbReference type="SUPFAM" id="SSF50182">
    <property type="entry name" value="Sm-like ribonucleoproteins"/>
    <property type="match status" value="1"/>
</dbReference>
<keyword evidence="5 8" id="KW-1133">Transmembrane helix</keyword>
<dbReference type="Proteomes" id="UP000188184">
    <property type="component" value="Chromosome"/>
</dbReference>